<accession>A0A8C8YDF0</accession>
<dbReference type="Proteomes" id="UP000694414">
    <property type="component" value="Unplaced"/>
</dbReference>
<organism evidence="2 3">
    <name type="scientific">Prolemur simus</name>
    <name type="common">Greater bamboo lemur</name>
    <name type="synonym">Hapalemur simus</name>
    <dbReference type="NCBI Taxonomy" id="1328070"/>
    <lineage>
        <taxon>Eukaryota</taxon>
        <taxon>Metazoa</taxon>
        <taxon>Chordata</taxon>
        <taxon>Craniata</taxon>
        <taxon>Vertebrata</taxon>
        <taxon>Euteleostomi</taxon>
        <taxon>Mammalia</taxon>
        <taxon>Eutheria</taxon>
        <taxon>Euarchontoglires</taxon>
        <taxon>Primates</taxon>
        <taxon>Strepsirrhini</taxon>
        <taxon>Lemuriformes</taxon>
        <taxon>Lemuridae</taxon>
        <taxon>Prolemur</taxon>
    </lineage>
</organism>
<reference evidence="2" key="1">
    <citation type="submission" date="2025-08" db="UniProtKB">
        <authorList>
            <consortium name="Ensembl"/>
        </authorList>
    </citation>
    <scope>IDENTIFICATION</scope>
</reference>
<keyword evidence="1" id="KW-1133">Transmembrane helix</keyword>
<protein>
    <submittedName>
        <fullName evidence="2">Uncharacterized protein</fullName>
    </submittedName>
</protein>
<proteinExistence type="predicted"/>
<keyword evidence="1" id="KW-0812">Transmembrane</keyword>
<sequence>MLSAKIWHLLVFIVLLTSFVDYIWIILCYQKKKKNTNVKRRYNSHKKKSANQCCELEYNFKGHYQLQHFEKSFKNIMLHIIAIFIPLAFATPIKINENVIQPLNYHYDT</sequence>
<evidence type="ECO:0000313" key="2">
    <source>
        <dbReference type="Ensembl" id="ENSPSMP00000000598.1"/>
    </source>
</evidence>
<keyword evidence="1" id="KW-0472">Membrane</keyword>
<evidence type="ECO:0000313" key="3">
    <source>
        <dbReference type="Proteomes" id="UP000694414"/>
    </source>
</evidence>
<feature type="transmembrane region" description="Helical" evidence="1">
    <location>
        <begin position="6"/>
        <end position="29"/>
    </location>
</feature>
<name>A0A8C8YDF0_PROSS</name>
<dbReference type="AlphaFoldDB" id="A0A8C8YDF0"/>
<dbReference type="Ensembl" id="ENSPSMT00000000685.1">
    <property type="protein sequence ID" value="ENSPSMP00000000598.1"/>
    <property type="gene ID" value="ENSPSMG00000000478.1"/>
</dbReference>
<reference evidence="2" key="2">
    <citation type="submission" date="2025-09" db="UniProtKB">
        <authorList>
            <consortium name="Ensembl"/>
        </authorList>
    </citation>
    <scope>IDENTIFICATION</scope>
</reference>
<feature type="transmembrane region" description="Helical" evidence="1">
    <location>
        <begin position="76"/>
        <end position="95"/>
    </location>
</feature>
<evidence type="ECO:0000256" key="1">
    <source>
        <dbReference type="SAM" id="Phobius"/>
    </source>
</evidence>
<keyword evidence="3" id="KW-1185">Reference proteome</keyword>